<keyword evidence="1" id="KW-0732">Signal</keyword>
<feature type="signal peptide" evidence="1">
    <location>
        <begin position="1"/>
        <end position="22"/>
    </location>
</feature>
<protein>
    <submittedName>
        <fullName evidence="3">WAP domain-containing protein</fullName>
    </submittedName>
</protein>
<reference evidence="3" key="1">
    <citation type="submission" date="2017-02" db="UniProtKB">
        <authorList>
            <consortium name="WormBaseParasite"/>
        </authorList>
    </citation>
    <scope>IDENTIFICATION</scope>
</reference>
<proteinExistence type="predicted"/>
<feature type="chain" id="PRO_5005892863" evidence="1">
    <location>
        <begin position="23"/>
        <end position="100"/>
    </location>
</feature>
<dbReference type="AlphaFoldDB" id="A0A0N5A970"/>
<keyword evidence="2" id="KW-1185">Reference proteome</keyword>
<evidence type="ECO:0000313" key="2">
    <source>
        <dbReference type="Proteomes" id="UP000046393"/>
    </source>
</evidence>
<dbReference type="Proteomes" id="UP000046393">
    <property type="component" value="Unplaced"/>
</dbReference>
<dbReference type="WBParaSite" id="SMUV_0000063901-mRNA-1">
    <property type="protein sequence ID" value="SMUV_0000063901-mRNA-1"/>
    <property type="gene ID" value="SMUV_0000063901"/>
</dbReference>
<evidence type="ECO:0000313" key="3">
    <source>
        <dbReference type="WBParaSite" id="SMUV_0000063901-mRNA-1"/>
    </source>
</evidence>
<sequence>MVLALTAAAIFISLVTRPPAEAQIASICMGNGQKAKIFGPSVGPCVDNECPDGYMCVNDTCVQGCYDICTDCKCYTGYCHNPMYKRCMQCCHRTCGTCTP</sequence>
<name>A0A0N5A970_9BILA</name>
<organism evidence="2 3">
    <name type="scientific">Syphacia muris</name>
    <dbReference type="NCBI Taxonomy" id="451379"/>
    <lineage>
        <taxon>Eukaryota</taxon>
        <taxon>Metazoa</taxon>
        <taxon>Ecdysozoa</taxon>
        <taxon>Nematoda</taxon>
        <taxon>Chromadorea</taxon>
        <taxon>Rhabditida</taxon>
        <taxon>Spirurina</taxon>
        <taxon>Oxyuridomorpha</taxon>
        <taxon>Oxyuroidea</taxon>
        <taxon>Oxyuridae</taxon>
        <taxon>Syphacia</taxon>
    </lineage>
</organism>
<evidence type="ECO:0000256" key="1">
    <source>
        <dbReference type="SAM" id="SignalP"/>
    </source>
</evidence>
<accession>A0A0N5A970</accession>